<reference evidence="1 2" key="1">
    <citation type="submission" date="2015-01" db="EMBL/GenBank/DDBJ databases">
        <title>The Genome Sequence of Exophiala sideris CBS121828.</title>
        <authorList>
            <consortium name="The Broad Institute Genomics Platform"/>
            <person name="Cuomo C."/>
            <person name="de Hoog S."/>
            <person name="Gorbushina A."/>
            <person name="Stielow B."/>
            <person name="Teixiera M."/>
            <person name="Abouelleil A."/>
            <person name="Chapman S.B."/>
            <person name="Priest M."/>
            <person name="Young S.K."/>
            <person name="Wortman J."/>
            <person name="Nusbaum C."/>
            <person name="Birren B."/>
        </authorList>
    </citation>
    <scope>NUCLEOTIDE SEQUENCE [LARGE SCALE GENOMIC DNA]</scope>
    <source>
        <strain evidence="1 2">CBS 121828</strain>
    </source>
</reference>
<gene>
    <name evidence="1" type="ORF">PV11_05931</name>
</gene>
<dbReference type="PANTHER" id="PTHR12459">
    <property type="entry name" value="TRANSMEMBRANE PROTEIN 135-RELATED"/>
    <property type="match status" value="1"/>
</dbReference>
<evidence type="ECO:0008006" key="3">
    <source>
        <dbReference type="Google" id="ProtNLM"/>
    </source>
</evidence>
<name>A0A0D1W5Q0_9EURO</name>
<protein>
    <recommendedName>
        <fullName evidence="3">Integral membrane protein</fullName>
    </recommendedName>
</protein>
<dbReference type="Proteomes" id="UP000053599">
    <property type="component" value="Unassembled WGS sequence"/>
</dbReference>
<evidence type="ECO:0000313" key="2">
    <source>
        <dbReference type="Proteomes" id="UP000053599"/>
    </source>
</evidence>
<evidence type="ECO:0000313" key="1">
    <source>
        <dbReference type="EMBL" id="KIV83950.1"/>
    </source>
</evidence>
<dbReference type="EMBL" id="KN846952">
    <property type="protein sequence ID" value="KIV83950.1"/>
    <property type="molecule type" value="Genomic_DNA"/>
</dbReference>
<dbReference type="PANTHER" id="PTHR12459:SF15">
    <property type="entry name" value="TRANSMEMBRANE PROTEIN 135"/>
    <property type="match status" value="1"/>
</dbReference>
<dbReference type="AlphaFoldDB" id="A0A0D1W5Q0"/>
<dbReference type="HOGENOM" id="CLU_012946_0_0_1"/>
<organism evidence="1 2">
    <name type="scientific">Exophiala sideris</name>
    <dbReference type="NCBI Taxonomy" id="1016849"/>
    <lineage>
        <taxon>Eukaryota</taxon>
        <taxon>Fungi</taxon>
        <taxon>Dikarya</taxon>
        <taxon>Ascomycota</taxon>
        <taxon>Pezizomycotina</taxon>
        <taxon>Eurotiomycetes</taxon>
        <taxon>Chaetothyriomycetidae</taxon>
        <taxon>Chaetothyriales</taxon>
        <taxon>Herpotrichiellaceae</taxon>
        <taxon>Exophiala</taxon>
    </lineage>
</organism>
<proteinExistence type="predicted"/>
<dbReference type="OrthoDB" id="4021778at2759"/>
<sequence>MSTSTMTKVFLFCPTTYTDICNDLQTQNTYSQGPEMSSVDHVDFSALKPLLRAYALGYVTSTGPRLFSFLRSLRRQKLSTQENLDVLYTILKTSTQPNRFPTAAAIIVGGATALPRLVRAILQRVLSIYSKGSLRLSDSLARRVQFICSLLSAWLAFDLLNRDENWIRKRGVSSLESPNKHHLPPPGYHPQYAGKTSNFTLFALCRALDIIIISAWTRTRSKSWHPEQRSPGLANAIRKLADPTIFAASAAIIMWSWFYAPDRLPREYNQWISKVADIDSRLIEALRLARRGEFVYGEDTGKAQLLQPMCRELDLPEVYADPTKTIPIPCELYHSGTGKSCEVPAASRFWRSWKFAMEIYIPLQLLARIRSPNIKSALEGLKAAARSSSFLAAYTALVYYGICLARTRLGPKVFSRKTVTPQMWDSGLCVLAGCLACGWSILLEKPSRRQEVAFFVAPRALATLLPRVYDRQYRIREQAVFATSVALVLTTLKAGNERNVRGVLGRVLGSVMRE</sequence>
<accession>A0A0D1W5Q0</accession>
<dbReference type="InterPro" id="IPR026749">
    <property type="entry name" value="Tmem135"/>
</dbReference>